<evidence type="ECO:0000256" key="6">
    <source>
        <dbReference type="HAMAP-Rule" id="MF_00163"/>
    </source>
</evidence>
<keyword evidence="3 6" id="KW-0378">Hydrolase</keyword>
<dbReference type="InterPro" id="IPR023635">
    <property type="entry name" value="Peptide_deformylase"/>
</dbReference>
<evidence type="ECO:0000256" key="2">
    <source>
        <dbReference type="ARBA" id="ARBA00022723"/>
    </source>
</evidence>
<organism evidence="7 8">
    <name type="scientific">Sutterella wadsworthensis HGA0223</name>
    <dbReference type="NCBI Taxonomy" id="1203554"/>
    <lineage>
        <taxon>Bacteria</taxon>
        <taxon>Pseudomonadati</taxon>
        <taxon>Pseudomonadota</taxon>
        <taxon>Betaproteobacteria</taxon>
        <taxon>Burkholderiales</taxon>
        <taxon>Sutterellaceae</taxon>
        <taxon>Sutterella</taxon>
    </lineage>
</organism>
<evidence type="ECO:0000256" key="4">
    <source>
        <dbReference type="ARBA" id="ARBA00022917"/>
    </source>
</evidence>
<dbReference type="NCBIfam" id="NF001159">
    <property type="entry name" value="PRK00150.1-3"/>
    <property type="match status" value="1"/>
</dbReference>
<comment type="similarity">
    <text evidence="1 6">Belongs to the polypeptide deformylase family.</text>
</comment>
<dbReference type="PANTHER" id="PTHR10458">
    <property type="entry name" value="PEPTIDE DEFORMYLASE"/>
    <property type="match status" value="1"/>
</dbReference>
<dbReference type="GO" id="GO:0046872">
    <property type="term" value="F:metal ion binding"/>
    <property type="evidence" value="ECO:0007669"/>
    <property type="project" value="UniProtKB-KW"/>
</dbReference>
<feature type="binding site" evidence="6">
    <location>
        <position position="92"/>
    </location>
    <ligand>
        <name>Fe cation</name>
        <dbReference type="ChEBI" id="CHEBI:24875"/>
    </ligand>
</feature>
<keyword evidence="8" id="KW-1185">Reference proteome</keyword>
<dbReference type="eggNOG" id="COG0242">
    <property type="taxonomic scope" value="Bacteria"/>
</dbReference>
<dbReference type="NCBIfam" id="TIGR00079">
    <property type="entry name" value="pept_deformyl"/>
    <property type="match status" value="1"/>
</dbReference>
<dbReference type="EMBL" id="ATCF01000038">
    <property type="protein sequence ID" value="EPD97451.1"/>
    <property type="molecule type" value="Genomic_DNA"/>
</dbReference>
<dbReference type="EC" id="3.5.1.88" evidence="6"/>
<evidence type="ECO:0000256" key="5">
    <source>
        <dbReference type="ARBA" id="ARBA00023004"/>
    </source>
</evidence>
<comment type="caution">
    <text evidence="7">The sequence shown here is derived from an EMBL/GenBank/DDBJ whole genome shotgun (WGS) entry which is preliminary data.</text>
</comment>
<proteinExistence type="inferred from homology"/>
<dbReference type="GeneID" id="64062345"/>
<keyword evidence="4 6" id="KW-0648">Protein biosynthesis</keyword>
<name>S3BAA7_9BURK</name>
<feature type="binding site" evidence="6">
    <location>
        <position position="134"/>
    </location>
    <ligand>
        <name>Fe cation</name>
        <dbReference type="ChEBI" id="CHEBI:24875"/>
    </ligand>
</feature>
<dbReference type="PRINTS" id="PR01576">
    <property type="entry name" value="PDEFORMYLASE"/>
</dbReference>
<dbReference type="InterPro" id="IPR036821">
    <property type="entry name" value="Peptide_deformylase_sf"/>
</dbReference>
<dbReference type="PATRIC" id="fig|1203554.3.peg.2370"/>
<dbReference type="SUPFAM" id="SSF56420">
    <property type="entry name" value="Peptide deformylase"/>
    <property type="match status" value="1"/>
</dbReference>
<keyword evidence="5 6" id="KW-0408">Iron</keyword>
<dbReference type="Proteomes" id="UP000014400">
    <property type="component" value="Unassembled WGS sequence"/>
</dbReference>
<keyword evidence="2 6" id="KW-0479">Metal-binding</keyword>
<dbReference type="Pfam" id="PF01327">
    <property type="entry name" value="Pep_deformylase"/>
    <property type="match status" value="1"/>
</dbReference>
<comment type="catalytic activity">
    <reaction evidence="6">
        <text>N-terminal N-formyl-L-methionyl-[peptide] + H2O = N-terminal L-methionyl-[peptide] + formate</text>
        <dbReference type="Rhea" id="RHEA:24420"/>
        <dbReference type="Rhea" id="RHEA-COMP:10639"/>
        <dbReference type="Rhea" id="RHEA-COMP:10640"/>
        <dbReference type="ChEBI" id="CHEBI:15377"/>
        <dbReference type="ChEBI" id="CHEBI:15740"/>
        <dbReference type="ChEBI" id="CHEBI:49298"/>
        <dbReference type="ChEBI" id="CHEBI:64731"/>
        <dbReference type="EC" id="3.5.1.88"/>
    </reaction>
</comment>
<dbReference type="Gene3D" id="3.90.45.10">
    <property type="entry name" value="Peptide deformylase"/>
    <property type="match status" value="1"/>
</dbReference>
<dbReference type="PANTHER" id="PTHR10458:SF22">
    <property type="entry name" value="PEPTIDE DEFORMYLASE"/>
    <property type="match status" value="1"/>
</dbReference>
<dbReference type="STRING" id="1203554.HMPREF1476_02287"/>
<feature type="binding site" evidence="6">
    <location>
        <position position="138"/>
    </location>
    <ligand>
        <name>Fe cation</name>
        <dbReference type="ChEBI" id="CHEBI:24875"/>
    </ligand>
</feature>
<comment type="function">
    <text evidence="6">Removes the formyl group from the N-terminal Met of newly synthesized proteins. Requires at least a dipeptide for an efficient rate of reaction. N-terminal L-methionine is a prerequisite for activity but the enzyme has broad specificity at other positions.</text>
</comment>
<gene>
    <name evidence="6" type="primary">def</name>
    <name evidence="7" type="ORF">HMPREF1476_02287</name>
</gene>
<evidence type="ECO:0000256" key="3">
    <source>
        <dbReference type="ARBA" id="ARBA00022801"/>
    </source>
</evidence>
<dbReference type="FunFam" id="3.90.45.10:FF:000005">
    <property type="entry name" value="Peptide deformylase"/>
    <property type="match status" value="1"/>
</dbReference>
<sequence>MAKLPILQYPHPKLAAKAEPVADFNDAIKTLVNDMAETMYAAPGVGLAANQVGILKRIVVIDITDDNSDLLVFINPEIIETKGDLVDHEEGCLSLKGLYEHVKRPGQVRVHAQNIKGETFELECTGLLAVCIQHEVDHLNGIVFIDHLSQLKKQRACTKLRKLRREDREREKDKEKEHV</sequence>
<evidence type="ECO:0000313" key="7">
    <source>
        <dbReference type="EMBL" id="EPD97451.1"/>
    </source>
</evidence>
<evidence type="ECO:0000256" key="1">
    <source>
        <dbReference type="ARBA" id="ARBA00010759"/>
    </source>
</evidence>
<feature type="active site" evidence="6">
    <location>
        <position position="135"/>
    </location>
</feature>
<comment type="cofactor">
    <cofactor evidence="6">
        <name>Fe(2+)</name>
        <dbReference type="ChEBI" id="CHEBI:29033"/>
    </cofactor>
    <text evidence="6">Binds 1 Fe(2+) ion.</text>
</comment>
<dbReference type="CDD" id="cd00487">
    <property type="entry name" value="Pep_deformylase"/>
    <property type="match status" value="1"/>
</dbReference>
<reference evidence="7 8" key="1">
    <citation type="submission" date="2013-04" db="EMBL/GenBank/DDBJ databases">
        <title>The Genome Sequence of Sutterella wadsworthensis HGA0223.</title>
        <authorList>
            <consortium name="The Broad Institute Genomics Platform"/>
            <person name="Earl A."/>
            <person name="Ward D."/>
            <person name="Feldgarden M."/>
            <person name="Gevers D."/>
            <person name="Schmidt T.M."/>
            <person name="Dover J."/>
            <person name="Dai D."/>
            <person name="Walker B."/>
            <person name="Young S."/>
            <person name="Zeng Q."/>
            <person name="Gargeya S."/>
            <person name="Fitzgerald M."/>
            <person name="Haas B."/>
            <person name="Abouelleil A."/>
            <person name="Allen A.W."/>
            <person name="Alvarado L."/>
            <person name="Arachchi H.M."/>
            <person name="Berlin A.M."/>
            <person name="Chapman S.B."/>
            <person name="Gainer-Dewar J."/>
            <person name="Goldberg J."/>
            <person name="Griggs A."/>
            <person name="Gujja S."/>
            <person name="Hansen M."/>
            <person name="Howarth C."/>
            <person name="Imamovic A."/>
            <person name="Ireland A."/>
            <person name="Larimer J."/>
            <person name="McCowan C."/>
            <person name="Murphy C."/>
            <person name="Pearson M."/>
            <person name="Poon T.W."/>
            <person name="Priest M."/>
            <person name="Roberts A."/>
            <person name="Saif S."/>
            <person name="Shea T."/>
            <person name="Sisk P."/>
            <person name="Sykes S."/>
            <person name="Wortman J."/>
            <person name="Nusbaum C."/>
            <person name="Birren B."/>
        </authorList>
    </citation>
    <scope>NUCLEOTIDE SEQUENCE [LARGE SCALE GENOMIC DNA]</scope>
    <source>
        <strain evidence="7 8">HGA0223</strain>
    </source>
</reference>
<dbReference type="HOGENOM" id="CLU_061901_2_0_4"/>
<dbReference type="GO" id="GO:0042586">
    <property type="term" value="F:peptide deformylase activity"/>
    <property type="evidence" value="ECO:0007669"/>
    <property type="project" value="UniProtKB-UniRule"/>
</dbReference>
<evidence type="ECO:0000313" key="8">
    <source>
        <dbReference type="Proteomes" id="UP000014400"/>
    </source>
</evidence>
<dbReference type="PIRSF" id="PIRSF004749">
    <property type="entry name" value="Pep_def"/>
    <property type="match status" value="1"/>
</dbReference>
<dbReference type="AlphaFoldDB" id="S3BAA7"/>
<dbReference type="RefSeq" id="WP_016475277.1">
    <property type="nucleotide sequence ID" value="NZ_KE150482.1"/>
</dbReference>
<dbReference type="GO" id="GO:0006412">
    <property type="term" value="P:translation"/>
    <property type="evidence" value="ECO:0007669"/>
    <property type="project" value="UniProtKB-UniRule"/>
</dbReference>
<accession>S3BAA7</accession>
<protein>
    <recommendedName>
        <fullName evidence="6">Peptide deformylase</fullName>
        <shortName evidence="6">PDF</shortName>
        <ecNumber evidence="6">3.5.1.88</ecNumber>
    </recommendedName>
    <alternativeName>
        <fullName evidence="6">Polypeptide deformylase</fullName>
    </alternativeName>
</protein>
<dbReference type="HAMAP" id="MF_00163">
    <property type="entry name" value="Pep_deformylase"/>
    <property type="match status" value="1"/>
</dbReference>